<dbReference type="GO" id="GO:0005304">
    <property type="term" value="F:L-valine transmembrane transporter activity"/>
    <property type="evidence" value="ECO:0007669"/>
    <property type="project" value="TreeGrafter"/>
</dbReference>
<dbReference type="InterPro" id="IPR051120">
    <property type="entry name" value="ABC_AA/LPS_Transport"/>
</dbReference>
<dbReference type="GO" id="GO:1903805">
    <property type="term" value="P:L-valine import across plasma membrane"/>
    <property type="evidence" value="ECO:0007669"/>
    <property type="project" value="TreeGrafter"/>
</dbReference>
<dbReference type="PANTHER" id="PTHR45772">
    <property type="entry name" value="CONSERVED COMPONENT OF ABC TRANSPORTER FOR NATURAL AMINO ACIDS-RELATED"/>
    <property type="match status" value="1"/>
</dbReference>
<dbReference type="EMBL" id="JAZHOF010000002">
    <property type="protein sequence ID" value="MEJ8570920.1"/>
    <property type="molecule type" value="Genomic_DNA"/>
</dbReference>
<dbReference type="SUPFAM" id="SSF52540">
    <property type="entry name" value="P-loop containing nucleoside triphosphate hydrolases"/>
    <property type="match status" value="1"/>
</dbReference>
<feature type="domain" description="ABC transporter" evidence="4">
    <location>
        <begin position="3"/>
        <end position="236"/>
    </location>
</feature>
<keyword evidence="2" id="KW-0547">Nucleotide-binding</keyword>
<dbReference type="InterPro" id="IPR027417">
    <property type="entry name" value="P-loop_NTPase"/>
</dbReference>
<accession>A0AAW9RRM1</accession>
<dbReference type="GO" id="GO:0042941">
    <property type="term" value="P:D-alanine transmembrane transport"/>
    <property type="evidence" value="ECO:0007669"/>
    <property type="project" value="TreeGrafter"/>
</dbReference>
<dbReference type="PROSITE" id="PS50893">
    <property type="entry name" value="ABC_TRANSPORTER_2"/>
    <property type="match status" value="1"/>
</dbReference>
<protein>
    <submittedName>
        <fullName evidence="5">ABC transporter ATP-binding protein</fullName>
    </submittedName>
</protein>
<evidence type="ECO:0000256" key="1">
    <source>
        <dbReference type="ARBA" id="ARBA00022448"/>
    </source>
</evidence>
<dbReference type="GO" id="GO:1903806">
    <property type="term" value="P:L-isoleucine import across plasma membrane"/>
    <property type="evidence" value="ECO:0007669"/>
    <property type="project" value="TreeGrafter"/>
</dbReference>
<dbReference type="PANTHER" id="PTHR45772:SF7">
    <property type="entry name" value="AMINO ACID ABC TRANSPORTER ATP-BINDING PROTEIN"/>
    <property type="match status" value="1"/>
</dbReference>
<dbReference type="GO" id="GO:0015188">
    <property type="term" value="F:L-isoleucine transmembrane transporter activity"/>
    <property type="evidence" value="ECO:0007669"/>
    <property type="project" value="TreeGrafter"/>
</dbReference>
<gene>
    <name evidence="5" type="ORF">V3328_05525</name>
</gene>
<keyword evidence="3 5" id="KW-0067">ATP-binding</keyword>
<dbReference type="InterPro" id="IPR003593">
    <property type="entry name" value="AAA+_ATPase"/>
</dbReference>
<dbReference type="Pfam" id="PF12399">
    <property type="entry name" value="BCA_ABC_TP_C"/>
    <property type="match status" value="1"/>
</dbReference>
<dbReference type="GO" id="GO:0015808">
    <property type="term" value="P:L-alanine transport"/>
    <property type="evidence" value="ECO:0007669"/>
    <property type="project" value="TreeGrafter"/>
</dbReference>
<evidence type="ECO:0000259" key="4">
    <source>
        <dbReference type="PROSITE" id="PS50893"/>
    </source>
</evidence>
<dbReference type="GO" id="GO:0015192">
    <property type="term" value="F:L-phenylalanine transmembrane transporter activity"/>
    <property type="evidence" value="ECO:0007669"/>
    <property type="project" value="TreeGrafter"/>
</dbReference>
<organism evidence="5 6">
    <name type="scientific">Microbaculum marinum</name>
    <dbReference type="NCBI Taxonomy" id="1764581"/>
    <lineage>
        <taxon>Bacteria</taxon>
        <taxon>Pseudomonadati</taxon>
        <taxon>Pseudomonadota</taxon>
        <taxon>Alphaproteobacteria</taxon>
        <taxon>Hyphomicrobiales</taxon>
        <taxon>Tepidamorphaceae</taxon>
        <taxon>Microbaculum</taxon>
    </lineage>
</organism>
<dbReference type="InterPro" id="IPR032823">
    <property type="entry name" value="BCA_ABC_TP_C"/>
</dbReference>
<dbReference type="CDD" id="cd03219">
    <property type="entry name" value="ABC_Mj1267_LivG_branched"/>
    <property type="match status" value="1"/>
</dbReference>
<dbReference type="Gene3D" id="3.40.50.300">
    <property type="entry name" value="P-loop containing nucleotide triphosphate hydrolases"/>
    <property type="match status" value="1"/>
</dbReference>
<sequence length="240" mass="25544">MDLNADSITVRFGGLVATDGVTIRVRPRQIVGLIGPNGAGKTTLVNVLSGFQRPSAGRVRLGEEDLTGRARDGFARSGIVRTFQAVRLFRSMTVSENVEVGYVSRGIARGAARRKARELLAEFDLADKADLPATGLSYGQERRAGLARALAMEPRHLLLDEPAAGVAPAEADELAATIRGIRDRYGCGVLVIEHNMALVMSLCDHIHVLDTGRTIAAGTPDAIRADETVRSAYLGASAAR</sequence>
<evidence type="ECO:0000256" key="2">
    <source>
        <dbReference type="ARBA" id="ARBA00022741"/>
    </source>
</evidence>
<dbReference type="RefSeq" id="WP_340328616.1">
    <property type="nucleotide sequence ID" value="NZ_JAZHOF010000002.1"/>
</dbReference>
<proteinExistence type="predicted"/>
<evidence type="ECO:0000256" key="3">
    <source>
        <dbReference type="ARBA" id="ARBA00022840"/>
    </source>
</evidence>
<dbReference type="Proteomes" id="UP001378188">
    <property type="component" value="Unassembled WGS sequence"/>
</dbReference>
<reference evidence="5 6" key="1">
    <citation type="submission" date="2024-02" db="EMBL/GenBank/DDBJ databases">
        <title>Genome analysis and characterization of Microbaculum marinisediminis sp. nov., isolated from marine sediment.</title>
        <authorList>
            <person name="Du Z.-J."/>
            <person name="Ye Y.-Q."/>
            <person name="Zhang Z.-R."/>
            <person name="Yuan S.-M."/>
            <person name="Zhang X.-Y."/>
        </authorList>
    </citation>
    <scope>NUCLEOTIDE SEQUENCE [LARGE SCALE GENOMIC DNA]</scope>
    <source>
        <strain evidence="5 6">SDUM1044001</strain>
    </source>
</reference>
<dbReference type="GO" id="GO:0005524">
    <property type="term" value="F:ATP binding"/>
    <property type="evidence" value="ECO:0007669"/>
    <property type="project" value="UniProtKB-KW"/>
</dbReference>
<dbReference type="GO" id="GO:0005886">
    <property type="term" value="C:plasma membrane"/>
    <property type="evidence" value="ECO:0007669"/>
    <property type="project" value="TreeGrafter"/>
</dbReference>
<evidence type="ECO:0000313" key="5">
    <source>
        <dbReference type="EMBL" id="MEJ8570920.1"/>
    </source>
</evidence>
<dbReference type="AlphaFoldDB" id="A0AAW9RRM1"/>
<keyword evidence="1" id="KW-0813">Transport</keyword>
<comment type="caution">
    <text evidence="5">The sequence shown here is derived from an EMBL/GenBank/DDBJ whole genome shotgun (WGS) entry which is preliminary data.</text>
</comment>
<dbReference type="InterPro" id="IPR003439">
    <property type="entry name" value="ABC_transporter-like_ATP-bd"/>
</dbReference>
<evidence type="ECO:0000313" key="6">
    <source>
        <dbReference type="Proteomes" id="UP001378188"/>
    </source>
</evidence>
<dbReference type="GO" id="GO:0016887">
    <property type="term" value="F:ATP hydrolysis activity"/>
    <property type="evidence" value="ECO:0007669"/>
    <property type="project" value="InterPro"/>
</dbReference>
<name>A0AAW9RRM1_9HYPH</name>
<dbReference type="Pfam" id="PF00005">
    <property type="entry name" value="ABC_tran"/>
    <property type="match status" value="1"/>
</dbReference>
<keyword evidence="6" id="KW-1185">Reference proteome</keyword>
<dbReference type="SMART" id="SM00382">
    <property type="entry name" value="AAA"/>
    <property type="match status" value="1"/>
</dbReference>